<evidence type="ECO:0000256" key="3">
    <source>
        <dbReference type="ARBA" id="ARBA00022679"/>
    </source>
</evidence>
<evidence type="ECO:0000256" key="2">
    <source>
        <dbReference type="ARBA" id="ARBA00022676"/>
    </source>
</evidence>
<evidence type="ECO:0000259" key="4">
    <source>
        <dbReference type="Pfam" id="PF00535"/>
    </source>
</evidence>
<keyword evidence="2" id="KW-0328">Glycosyltransferase</keyword>
<dbReference type="RefSeq" id="WP_104715551.1">
    <property type="nucleotide sequence ID" value="NZ_PTRA01000006.1"/>
</dbReference>
<evidence type="ECO:0000313" key="6">
    <source>
        <dbReference type="Proteomes" id="UP000239590"/>
    </source>
</evidence>
<evidence type="ECO:0000313" key="5">
    <source>
        <dbReference type="EMBL" id="PQA54427.1"/>
    </source>
</evidence>
<dbReference type="Pfam" id="PF00535">
    <property type="entry name" value="Glycos_transf_2"/>
    <property type="match status" value="1"/>
</dbReference>
<comment type="similarity">
    <text evidence="1">Belongs to the glycosyltransferase 2 family.</text>
</comment>
<dbReference type="AlphaFoldDB" id="A0A2S7IG77"/>
<dbReference type="InterPro" id="IPR029044">
    <property type="entry name" value="Nucleotide-diphossugar_trans"/>
</dbReference>
<keyword evidence="6" id="KW-1185">Reference proteome</keyword>
<dbReference type="PANTHER" id="PTHR43179:SF12">
    <property type="entry name" value="GALACTOFURANOSYLTRANSFERASE GLFT2"/>
    <property type="match status" value="1"/>
</dbReference>
<organism evidence="5 6">
    <name type="scientific">Siphonobacter curvatus</name>
    <dbReference type="NCBI Taxonomy" id="2094562"/>
    <lineage>
        <taxon>Bacteria</taxon>
        <taxon>Pseudomonadati</taxon>
        <taxon>Bacteroidota</taxon>
        <taxon>Cytophagia</taxon>
        <taxon>Cytophagales</taxon>
        <taxon>Cytophagaceae</taxon>
        <taxon>Siphonobacter</taxon>
    </lineage>
</organism>
<dbReference type="PANTHER" id="PTHR43179">
    <property type="entry name" value="RHAMNOSYLTRANSFERASE WBBL"/>
    <property type="match status" value="1"/>
</dbReference>
<dbReference type="EMBL" id="PTRA01000006">
    <property type="protein sequence ID" value="PQA54427.1"/>
    <property type="molecule type" value="Genomic_DNA"/>
</dbReference>
<feature type="domain" description="Glycosyltransferase 2-like" evidence="4">
    <location>
        <begin position="3"/>
        <end position="134"/>
    </location>
</feature>
<name>A0A2S7IG77_9BACT</name>
<sequence length="294" mass="33494">MISVVIPVHNRKAFTEQCLACLSAQTYRNFQAIVVDDGSSDGTAEMIQEKFPETIVLTGDGSLWWTEATNWGIRYALQHQDRSEANFVLTLNDDTKMEPDYLQSLLNAYDRFQPCLVGSVSVNSDEPNKLEFCGTVCELYLAGGRHMAEDYNFDYQELVRRTDHVVSDSLPGRGTLIPMEVFEKIGLFDSKKYIHYMSDIDFSVRAKKAGYPLIVDVKSVVQEFVSASGIQVERMITTKQFIESFTSIKSPTNLKVRYNFAIDHSKTKLVYFCFDVGRICAGFFLRKMRLMKPL</sequence>
<proteinExistence type="inferred from homology"/>
<dbReference type="Proteomes" id="UP000239590">
    <property type="component" value="Unassembled WGS sequence"/>
</dbReference>
<dbReference type="InterPro" id="IPR001173">
    <property type="entry name" value="Glyco_trans_2-like"/>
</dbReference>
<dbReference type="Gene3D" id="3.90.550.10">
    <property type="entry name" value="Spore Coat Polysaccharide Biosynthesis Protein SpsA, Chain A"/>
    <property type="match status" value="1"/>
</dbReference>
<gene>
    <name evidence="5" type="ORF">C5O19_22010</name>
</gene>
<dbReference type="OrthoDB" id="9771846at2"/>
<accession>A0A2S7IG77</accession>
<comment type="caution">
    <text evidence="5">The sequence shown here is derived from an EMBL/GenBank/DDBJ whole genome shotgun (WGS) entry which is preliminary data.</text>
</comment>
<keyword evidence="3 5" id="KW-0808">Transferase</keyword>
<dbReference type="GO" id="GO:0016757">
    <property type="term" value="F:glycosyltransferase activity"/>
    <property type="evidence" value="ECO:0007669"/>
    <property type="project" value="UniProtKB-KW"/>
</dbReference>
<protein>
    <submittedName>
        <fullName evidence="5">Glycosyltransferase family 2 protein</fullName>
    </submittedName>
</protein>
<dbReference type="SUPFAM" id="SSF53448">
    <property type="entry name" value="Nucleotide-diphospho-sugar transferases"/>
    <property type="match status" value="1"/>
</dbReference>
<evidence type="ECO:0000256" key="1">
    <source>
        <dbReference type="ARBA" id="ARBA00006739"/>
    </source>
</evidence>
<reference evidence="6" key="1">
    <citation type="submission" date="2018-02" db="EMBL/GenBank/DDBJ databases">
        <title>Genome sequencing of Solimonas sp. HR-BB.</title>
        <authorList>
            <person name="Lee Y."/>
            <person name="Jeon C.O."/>
        </authorList>
    </citation>
    <scope>NUCLEOTIDE SEQUENCE [LARGE SCALE GENOMIC DNA]</scope>
    <source>
        <strain evidence="6">HR-U</strain>
    </source>
</reference>